<name>A0A0A1DMG2_NOCSI</name>
<dbReference type="AlphaFoldDB" id="A0A0A1DMG2"/>
<proteinExistence type="predicted"/>
<dbReference type="EMBL" id="CP009896">
    <property type="protein sequence ID" value="AIY17758.1"/>
    <property type="molecule type" value="Genomic_DNA"/>
</dbReference>
<dbReference type="InterPro" id="IPR000424">
    <property type="entry name" value="Primosome_PriB/ssb"/>
</dbReference>
<reference evidence="2 3" key="1">
    <citation type="journal article" date="2015" name="Genome Announc.">
        <title>Complete Genome Sequence of Steroid-Transforming Nocardioides simplex VKM Ac-2033D.</title>
        <authorList>
            <person name="Shtratnikova V.Y."/>
            <person name="Schelkunov M.I."/>
            <person name="Pekov Y.A."/>
            <person name="Fokina V.V."/>
            <person name="Logacheva M.D."/>
            <person name="Sokolov S.L."/>
            <person name="Bragin E.Y."/>
            <person name="Ashapkin V.V."/>
            <person name="Donova M.V."/>
        </authorList>
    </citation>
    <scope>NUCLEOTIDE SEQUENCE [LARGE SCALE GENOMIC DNA]</scope>
    <source>
        <strain evidence="2 3">VKM Ac-2033D</strain>
    </source>
</reference>
<evidence type="ECO:0000313" key="2">
    <source>
        <dbReference type="EMBL" id="AIY17758.1"/>
    </source>
</evidence>
<dbReference type="PANTHER" id="PTHR10302">
    <property type="entry name" value="SINGLE-STRANDED DNA-BINDING PROTEIN"/>
    <property type="match status" value="1"/>
</dbReference>
<dbReference type="GO" id="GO:0003697">
    <property type="term" value="F:single-stranded DNA binding"/>
    <property type="evidence" value="ECO:0007669"/>
    <property type="project" value="InterPro"/>
</dbReference>
<dbReference type="HOGENOM" id="CLU_078758_1_0_11"/>
<dbReference type="InterPro" id="IPR011344">
    <property type="entry name" value="ssDNA-bd"/>
</dbReference>
<sequence>MLPTITIDGRLVADPELRFTPAGKPVCSMRVAANDSRRLDDGSYENLEQIFVNVSLWEQAAEPAAEAFRRGDRVLVTGRIYQREYETRDGGKGTSLEIKFPTIAKVPAAARPAQGAQQRTAATSTNAGWDTPPATDEPPF</sequence>
<dbReference type="CDD" id="cd04496">
    <property type="entry name" value="SSB_OBF"/>
    <property type="match status" value="1"/>
</dbReference>
<organism evidence="2 3">
    <name type="scientific">Nocardioides simplex</name>
    <name type="common">Arthrobacter simplex</name>
    <dbReference type="NCBI Taxonomy" id="2045"/>
    <lineage>
        <taxon>Bacteria</taxon>
        <taxon>Bacillati</taxon>
        <taxon>Actinomycetota</taxon>
        <taxon>Actinomycetes</taxon>
        <taxon>Propionibacteriales</taxon>
        <taxon>Nocardioidaceae</taxon>
        <taxon>Pimelobacter</taxon>
    </lineage>
</organism>
<accession>A0A0A1DMG2</accession>
<dbReference type="InterPro" id="IPR012340">
    <property type="entry name" value="NA-bd_OB-fold"/>
</dbReference>
<dbReference type="PANTHER" id="PTHR10302:SF27">
    <property type="entry name" value="SINGLE-STRANDED DNA-BINDING PROTEIN"/>
    <property type="match status" value="1"/>
</dbReference>
<dbReference type="PROSITE" id="PS50935">
    <property type="entry name" value="SSB"/>
    <property type="match status" value="1"/>
</dbReference>
<dbReference type="OrthoDB" id="9809878at2"/>
<dbReference type="NCBIfam" id="TIGR00621">
    <property type="entry name" value="ssb"/>
    <property type="match status" value="1"/>
</dbReference>
<gene>
    <name evidence="2" type="ORF">KR76_15110</name>
</gene>
<dbReference type="Gene3D" id="2.40.50.140">
    <property type="entry name" value="Nucleic acid-binding proteins"/>
    <property type="match status" value="1"/>
</dbReference>
<dbReference type="SUPFAM" id="SSF50249">
    <property type="entry name" value="Nucleic acid-binding proteins"/>
    <property type="match status" value="1"/>
</dbReference>
<evidence type="ECO:0000313" key="3">
    <source>
        <dbReference type="Proteomes" id="UP000030300"/>
    </source>
</evidence>
<dbReference type="STRING" id="2045.KR76_15110"/>
<dbReference type="Proteomes" id="UP000030300">
    <property type="component" value="Chromosome"/>
</dbReference>
<dbReference type="PIRSF" id="PIRSF002070">
    <property type="entry name" value="SSB"/>
    <property type="match status" value="1"/>
</dbReference>
<dbReference type="GO" id="GO:0006260">
    <property type="term" value="P:DNA replication"/>
    <property type="evidence" value="ECO:0007669"/>
    <property type="project" value="InterPro"/>
</dbReference>
<evidence type="ECO:0000256" key="1">
    <source>
        <dbReference type="SAM" id="MobiDB-lite"/>
    </source>
</evidence>
<protein>
    <submittedName>
        <fullName evidence="2">Single-stranded DNA-binding protein</fullName>
    </submittedName>
</protein>
<dbReference type="GeneID" id="96610179"/>
<keyword evidence="3" id="KW-1185">Reference proteome</keyword>
<dbReference type="GO" id="GO:0009295">
    <property type="term" value="C:nucleoid"/>
    <property type="evidence" value="ECO:0007669"/>
    <property type="project" value="TreeGrafter"/>
</dbReference>
<dbReference type="KEGG" id="psim:KR76_15110"/>
<dbReference type="eggNOG" id="COG0629">
    <property type="taxonomic scope" value="Bacteria"/>
</dbReference>
<dbReference type="Pfam" id="PF00436">
    <property type="entry name" value="SSB"/>
    <property type="match status" value="1"/>
</dbReference>
<feature type="compositionally biased region" description="Low complexity" evidence="1">
    <location>
        <begin position="109"/>
        <end position="123"/>
    </location>
</feature>
<dbReference type="RefSeq" id="WP_038679416.1">
    <property type="nucleotide sequence ID" value="NZ_BJMC01000009.1"/>
</dbReference>
<feature type="region of interest" description="Disordered" evidence="1">
    <location>
        <begin position="109"/>
        <end position="140"/>
    </location>
</feature>
<keyword evidence="2" id="KW-0238">DNA-binding</keyword>